<evidence type="ECO:0000256" key="7">
    <source>
        <dbReference type="RuleBase" id="RU361210"/>
    </source>
</evidence>
<dbReference type="GO" id="GO:0008160">
    <property type="term" value="F:protein tyrosine phosphatase activator activity"/>
    <property type="evidence" value="ECO:0007669"/>
    <property type="project" value="TreeGrafter"/>
</dbReference>
<dbReference type="GO" id="GO:0007052">
    <property type="term" value="P:mitotic spindle organization"/>
    <property type="evidence" value="ECO:0007669"/>
    <property type="project" value="TreeGrafter"/>
</dbReference>
<dbReference type="SUPFAM" id="SSF140984">
    <property type="entry name" value="PTPA-like"/>
    <property type="match status" value="1"/>
</dbReference>
<dbReference type="OMA" id="IHESQDV"/>
<evidence type="ECO:0000256" key="5">
    <source>
        <dbReference type="ARBA" id="ARBA00023110"/>
    </source>
</evidence>
<dbReference type="FunCoup" id="A0A163KBN2">
    <property type="interactions" value="280"/>
</dbReference>
<accession>A0A163KBN2</accession>
<dbReference type="InterPro" id="IPR004327">
    <property type="entry name" value="Phstyr_phstse_ac"/>
</dbReference>
<sequence>MEHPSLPRLPSLSSTYVPGTPAKCIHNQNDINTFTHSVAFERLLTFVMVLNQSVRGTKVSDIKAVSPHVQSILDLLNVVSDWLADFPPLDNPQRFGNKAFRLWLQKVDQETNRLMNDMLPTLPKVAQPELNVYWIGSFGNDTRIDYGSGHELSFMAWLCGLTMLDYFVPDDYPAIVLSIFTRYLELVRKIQQTYTLEPAGSHGVWGLDDHQFLPYVWGSAQLIDHPKLKPSSITNKEMVDAMAENYMYFRCIQYINQVKRGPFHEHSPMLYDISGLLRWNKVNTGMAKMYEAEVLKKVPVIQHFPFGNLFPFVPSTH</sequence>
<protein>
    <recommendedName>
        <fullName evidence="7">Serine/threonine-protein phosphatase 2A activator</fullName>
        <ecNumber evidence="7">5.2.1.8</ecNumber>
    </recommendedName>
    <alternativeName>
        <fullName evidence="7">Phosphotyrosyl phosphatase activator</fullName>
    </alternativeName>
</protein>
<gene>
    <name evidence="8" type="primary">ABSGL_15317.1 scaffold 16604</name>
</gene>
<dbReference type="Pfam" id="PF03095">
    <property type="entry name" value="PTPA"/>
    <property type="match status" value="1"/>
</dbReference>
<dbReference type="PANTHER" id="PTHR10012">
    <property type="entry name" value="SERINE/THREONINE-PROTEIN PHOSPHATASE 2A REGULATORY SUBUNIT B"/>
    <property type="match status" value="1"/>
</dbReference>
<dbReference type="OrthoDB" id="16120at2759"/>
<dbReference type="STRING" id="4829.A0A163KBN2"/>
<keyword evidence="5 7" id="KW-0697">Rotamase</keyword>
<dbReference type="GO" id="GO:0003755">
    <property type="term" value="F:peptidyl-prolyl cis-trans isomerase activity"/>
    <property type="evidence" value="ECO:0007669"/>
    <property type="project" value="UniProtKB-KW"/>
</dbReference>
<dbReference type="InterPro" id="IPR043170">
    <property type="entry name" value="PTPA_C_lid"/>
</dbReference>
<evidence type="ECO:0000256" key="2">
    <source>
        <dbReference type="ARBA" id="ARBA00004496"/>
    </source>
</evidence>
<comment type="function">
    <text evidence="7">PPIases accelerate the folding of proteins. It catalyzes the cis-trans isomerization of proline imidic peptide bonds in oligopeptides.</text>
</comment>
<dbReference type="EC" id="5.2.1.8" evidence="7"/>
<reference evidence="8" key="1">
    <citation type="submission" date="2016-04" db="EMBL/GenBank/DDBJ databases">
        <authorList>
            <person name="Evans L.H."/>
            <person name="Alamgir A."/>
            <person name="Owens N."/>
            <person name="Weber N.D."/>
            <person name="Virtaneva K."/>
            <person name="Barbian K."/>
            <person name="Babar A."/>
            <person name="Rosenke K."/>
        </authorList>
    </citation>
    <scope>NUCLEOTIDE SEQUENCE [LARGE SCALE GENOMIC DNA]</scope>
    <source>
        <strain evidence="8">CBS 101.48</strain>
    </source>
</reference>
<comment type="subcellular location">
    <subcellularLocation>
        <location evidence="2 7">Cytoplasm</location>
    </subcellularLocation>
</comment>
<dbReference type="Gene3D" id="1.20.120.1150">
    <property type="match status" value="1"/>
</dbReference>
<evidence type="ECO:0000256" key="1">
    <source>
        <dbReference type="ARBA" id="ARBA00000971"/>
    </source>
</evidence>
<evidence type="ECO:0000256" key="3">
    <source>
        <dbReference type="ARBA" id="ARBA00011019"/>
    </source>
</evidence>
<dbReference type="InterPro" id="IPR037218">
    <property type="entry name" value="PTPA_sf"/>
</dbReference>
<dbReference type="PANTHER" id="PTHR10012:SF0">
    <property type="entry name" value="SERINE_THREONINE-PROTEIN PHOSPHATASE 2A ACTIVATOR"/>
    <property type="match status" value="1"/>
</dbReference>
<dbReference type="GO" id="GO:0005737">
    <property type="term" value="C:cytoplasm"/>
    <property type="evidence" value="ECO:0007669"/>
    <property type="project" value="UniProtKB-SubCell"/>
</dbReference>
<evidence type="ECO:0000313" key="8">
    <source>
        <dbReference type="EMBL" id="SAM09616.1"/>
    </source>
</evidence>
<dbReference type="GO" id="GO:0005634">
    <property type="term" value="C:nucleus"/>
    <property type="evidence" value="ECO:0007669"/>
    <property type="project" value="TreeGrafter"/>
</dbReference>
<evidence type="ECO:0000256" key="4">
    <source>
        <dbReference type="ARBA" id="ARBA00022490"/>
    </source>
</evidence>
<comment type="catalytic activity">
    <reaction evidence="1 7">
        <text>[protein]-peptidylproline (omega=180) = [protein]-peptidylproline (omega=0)</text>
        <dbReference type="Rhea" id="RHEA:16237"/>
        <dbReference type="Rhea" id="RHEA-COMP:10747"/>
        <dbReference type="Rhea" id="RHEA-COMP:10748"/>
        <dbReference type="ChEBI" id="CHEBI:83833"/>
        <dbReference type="ChEBI" id="CHEBI:83834"/>
        <dbReference type="EC" id="5.2.1.8"/>
    </reaction>
</comment>
<dbReference type="EMBL" id="LT555164">
    <property type="protein sequence ID" value="SAM09616.1"/>
    <property type="molecule type" value="Genomic_DNA"/>
</dbReference>
<name>A0A163KBN2_ABSGL</name>
<organism evidence="8">
    <name type="scientific">Absidia glauca</name>
    <name type="common">Pin mould</name>
    <dbReference type="NCBI Taxonomy" id="4829"/>
    <lineage>
        <taxon>Eukaryota</taxon>
        <taxon>Fungi</taxon>
        <taxon>Fungi incertae sedis</taxon>
        <taxon>Mucoromycota</taxon>
        <taxon>Mucoromycotina</taxon>
        <taxon>Mucoromycetes</taxon>
        <taxon>Mucorales</taxon>
        <taxon>Cunninghamellaceae</taxon>
        <taxon>Absidia</taxon>
    </lineage>
</organism>
<keyword evidence="6 7" id="KW-0413">Isomerase</keyword>
<keyword evidence="4 7" id="KW-0963">Cytoplasm</keyword>
<dbReference type="Proteomes" id="UP000078561">
    <property type="component" value="Unassembled WGS sequence"/>
</dbReference>
<dbReference type="PIRSF" id="PIRSF016325">
    <property type="entry name" value="Phstyr_phstse_ac"/>
    <property type="match status" value="1"/>
</dbReference>
<dbReference type="InParanoid" id="A0A163KBN2"/>
<dbReference type="GO" id="GO:0000159">
    <property type="term" value="C:protein phosphatase type 2A complex"/>
    <property type="evidence" value="ECO:0007669"/>
    <property type="project" value="TreeGrafter"/>
</dbReference>
<comment type="similarity">
    <text evidence="3 7">Belongs to the PTPA-type PPIase family.</text>
</comment>
<dbReference type="AlphaFoldDB" id="A0A163KBN2"/>
<dbReference type="CDD" id="cd04087">
    <property type="entry name" value="PTPA"/>
    <property type="match status" value="1"/>
</dbReference>
<proteinExistence type="inferred from homology"/>
<evidence type="ECO:0000313" key="9">
    <source>
        <dbReference type="Proteomes" id="UP000078561"/>
    </source>
</evidence>
<evidence type="ECO:0000256" key="6">
    <source>
        <dbReference type="ARBA" id="ARBA00023235"/>
    </source>
</evidence>
<keyword evidence="9" id="KW-1185">Reference proteome</keyword>
<dbReference type="FunFam" id="1.20.120.1150:FF:000002">
    <property type="entry name" value="Serine/threonine-protein phosphatase 2A activator"/>
    <property type="match status" value="1"/>
</dbReference>